<gene>
    <name evidence="1" type="ORF">SDC9_142708</name>
</gene>
<comment type="caution">
    <text evidence="1">The sequence shown here is derived from an EMBL/GenBank/DDBJ whole genome shotgun (WGS) entry which is preliminary data.</text>
</comment>
<organism evidence="1">
    <name type="scientific">bioreactor metagenome</name>
    <dbReference type="NCBI Taxonomy" id="1076179"/>
    <lineage>
        <taxon>unclassified sequences</taxon>
        <taxon>metagenomes</taxon>
        <taxon>ecological metagenomes</taxon>
    </lineage>
</organism>
<dbReference type="AlphaFoldDB" id="A0A645E420"/>
<sequence length="83" mass="10247">MNVLMEDIPYNLHTMADITGMDNNLRAIISKKIKLLEMLIFYENIYRIRYKNYLRYRMKYITEINGSVWYQEEKSVCHQKRNY</sequence>
<dbReference type="EMBL" id="VSSQ01042032">
    <property type="protein sequence ID" value="MPM95553.1"/>
    <property type="molecule type" value="Genomic_DNA"/>
</dbReference>
<proteinExistence type="predicted"/>
<reference evidence="1" key="1">
    <citation type="submission" date="2019-08" db="EMBL/GenBank/DDBJ databases">
        <authorList>
            <person name="Kucharzyk K."/>
            <person name="Murdoch R.W."/>
            <person name="Higgins S."/>
            <person name="Loffler F."/>
        </authorList>
    </citation>
    <scope>NUCLEOTIDE SEQUENCE</scope>
</reference>
<evidence type="ECO:0000313" key="1">
    <source>
        <dbReference type="EMBL" id="MPM95553.1"/>
    </source>
</evidence>
<accession>A0A645E420</accession>
<protein>
    <submittedName>
        <fullName evidence="1">Uncharacterized protein</fullName>
    </submittedName>
</protein>
<name>A0A645E420_9ZZZZ</name>